<gene>
    <name evidence="2" type="ORF">SAMN05660845_0830</name>
</gene>
<feature type="transmembrane region" description="Helical" evidence="1">
    <location>
        <begin position="143"/>
        <end position="162"/>
    </location>
</feature>
<feature type="transmembrane region" description="Helical" evidence="1">
    <location>
        <begin position="79"/>
        <end position="98"/>
    </location>
</feature>
<feature type="transmembrane region" description="Helical" evidence="1">
    <location>
        <begin position="7"/>
        <end position="24"/>
    </location>
</feature>
<evidence type="ECO:0000313" key="2">
    <source>
        <dbReference type="EMBL" id="SFA89097.1"/>
    </source>
</evidence>
<dbReference type="AlphaFoldDB" id="A0A1I0WL50"/>
<accession>A0A1I0WL50</accession>
<protein>
    <recommendedName>
        <fullName evidence="4">YhhN-like protein</fullName>
    </recommendedName>
</protein>
<dbReference type="Proteomes" id="UP000199604">
    <property type="component" value="Unassembled WGS sequence"/>
</dbReference>
<keyword evidence="1" id="KW-0812">Transmembrane</keyword>
<sequence>MKTNKPSLFLYLFASIFAVIGIVIENDLITLLMKPMIVPAILYYYIQVKKSKTNWLFLIILVSSFTSDMLVLFDLPNGNIPIALLNMFCYLIFIYFAIKDISLKYLSNIKFFYFALIVIGCFIILYVVLGLMSGLDDFSNNLYIIYGIVLCVLASIIGFNHLNQESNKTFYALIMCICFITTDVFYAVYNFYLNLEIFIVLNITVQFASYYYMVKYITCNSEIEEVL</sequence>
<keyword evidence="1" id="KW-0472">Membrane</keyword>
<feature type="transmembrane region" description="Helical" evidence="1">
    <location>
        <begin position="110"/>
        <end position="131"/>
    </location>
</feature>
<feature type="transmembrane region" description="Helical" evidence="1">
    <location>
        <begin position="55"/>
        <end position="73"/>
    </location>
</feature>
<feature type="transmembrane region" description="Helical" evidence="1">
    <location>
        <begin position="169"/>
        <end position="189"/>
    </location>
</feature>
<dbReference type="STRING" id="498292.SAMN05660845_0830"/>
<dbReference type="EMBL" id="FOJT01000002">
    <property type="protein sequence ID" value="SFA89097.1"/>
    <property type="molecule type" value="Genomic_DNA"/>
</dbReference>
<dbReference type="OrthoDB" id="1377116at2"/>
<evidence type="ECO:0008006" key="4">
    <source>
        <dbReference type="Google" id="ProtNLM"/>
    </source>
</evidence>
<evidence type="ECO:0000313" key="3">
    <source>
        <dbReference type="Proteomes" id="UP000199604"/>
    </source>
</evidence>
<feature type="transmembrane region" description="Helical" evidence="1">
    <location>
        <begin position="30"/>
        <end position="46"/>
    </location>
</feature>
<evidence type="ECO:0000256" key="1">
    <source>
        <dbReference type="SAM" id="Phobius"/>
    </source>
</evidence>
<reference evidence="3" key="1">
    <citation type="submission" date="2016-10" db="EMBL/GenBank/DDBJ databases">
        <authorList>
            <person name="Varghese N."/>
            <person name="Submissions S."/>
        </authorList>
    </citation>
    <scope>NUCLEOTIDE SEQUENCE [LARGE SCALE GENOMIC DNA]</scope>
    <source>
        <strain evidence="3">DSM 21789</strain>
    </source>
</reference>
<keyword evidence="1" id="KW-1133">Transmembrane helix</keyword>
<feature type="transmembrane region" description="Helical" evidence="1">
    <location>
        <begin position="195"/>
        <end position="213"/>
    </location>
</feature>
<organism evidence="2 3">
    <name type="scientific">Flavobacterium swingsii</name>
    <dbReference type="NCBI Taxonomy" id="498292"/>
    <lineage>
        <taxon>Bacteria</taxon>
        <taxon>Pseudomonadati</taxon>
        <taxon>Bacteroidota</taxon>
        <taxon>Flavobacteriia</taxon>
        <taxon>Flavobacteriales</taxon>
        <taxon>Flavobacteriaceae</taxon>
        <taxon>Flavobacterium</taxon>
    </lineage>
</organism>
<proteinExistence type="predicted"/>
<name>A0A1I0WL50_9FLAO</name>
<dbReference type="RefSeq" id="WP_091474248.1">
    <property type="nucleotide sequence ID" value="NZ_FOJT01000002.1"/>
</dbReference>
<keyword evidence="3" id="KW-1185">Reference proteome</keyword>